<dbReference type="EMBL" id="JACGCM010000012">
    <property type="protein sequence ID" value="KAF6176970.1"/>
    <property type="molecule type" value="Genomic_DNA"/>
</dbReference>
<keyword evidence="2" id="KW-1185">Reference proteome</keyword>
<name>A0A7J7PCD7_9MAGN</name>
<gene>
    <name evidence="1" type="ORF">GIB67_027770</name>
</gene>
<accession>A0A7J7PCD7</accession>
<evidence type="ECO:0000313" key="1">
    <source>
        <dbReference type="EMBL" id="KAF6176970.1"/>
    </source>
</evidence>
<comment type="caution">
    <text evidence="1">The sequence shown here is derived from an EMBL/GenBank/DDBJ whole genome shotgun (WGS) entry which is preliminary data.</text>
</comment>
<dbReference type="OrthoDB" id="1109720at2759"/>
<protein>
    <submittedName>
        <fullName evidence="1">Uncharacterized protein</fullName>
    </submittedName>
</protein>
<dbReference type="Proteomes" id="UP000541444">
    <property type="component" value="Unassembled WGS sequence"/>
</dbReference>
<proteinExistence type="predicted"/>
<dbReference type="AlphaFoldDB" id="A0A7J7PCD7"/>
<evidence type="ECO:0000313" key="2">
    <source>
        <dbReference type="Proteomes" id="UP000541444"/>
    </source>
</evidence>
<organism evidence="1 2">
    <name type="scientific">Kingdonia uniflora</name>
    <dbReference type="NCBI Taxonomy" id="39325"/>
    <lineage>
        <taxon>Eukaryota</taxon>
        <taxon>Viridiplantae</taxon>
        <taxon>Streptophyta</taxon>
        <taxon>Embryophyta</taxon>
        <taxon>Tracheophyta</taxon>
        <taxon>Spermatophyta</taxon>
        <taxon>Magnoliopsida</taxon>
        <taxon>Ranunculales</taxon>
        <taxon>Circaeasteraceae</taxon>
        <taxon>Kingdonia</taxon>
    </lineage>
</organism>
<sequence>MHESVPTRLAETYASYKAQADVHRRQRIGENAYELDIPRHMRRSPVVNVSLLSPFVGNHVPPITVPIPLSHQRGKPCSKFVATGGATKIALKSLAPEYALDTQERLEKEREIKRVRAELIAKAREEDSLA</sequence>
<reference evidence="1 2" key="1">
    <citation type="journal article" date="2020" name="IScience">
        <title>Genome Sequencing of the Endangered Kingdonia uniflora (Circaeasteraceae, Ranunculales) Reveals Potential Mechanisms of Evolutionary Specialization.</title>
        <authorList>
            <person name="Sun Y."/>
            <person name="Deng T."/>
            <person name="Zhang A."/>
            <person name="Moore M.J."/>
            <person name="Landis J.B."/>
            <person name="Lin N."/>
            <person name="Zhang H."/>
            <person name="Zhang X."/>
            <person name="Huang J."/>
            <person name="Zhang X."/>
            <person name="Sun H."/>
            <person name="Wang H."/>
        </authorList>
    </citation>
    <scope>NUCLEOTIDE SEQUENCE [LARGE SCALE GENOMIC DNA]</scope>
    <source>
        <strain evidence="1">TB1705</strain>
        <tissue evidence="1">Leaf</tissue>
    </source>
</reference>